<evidence type="ECO:0000256" key="6">
    <source>
        <dbReference type="RuleBase" id="RU003862"/>
    </source>
</evidence>
<proteinExistence type="inferred from homology"/>
<evidence type="ECO:0000256" key="5">
    <source>
        <dbReference type="ARBA" id="ARBA00023002"/>
    </source>
</evidence>
<name>A0A7V5LJG1_CALAY</name>
<sequence length="55" mass="6489">DPVLEAKDDEEVLEIGVDWAYNQVTELIEKKVPAIHFYIMQNSKPIRLLMKKLEF</sequence>
<evidence type="ECO:0000256" key="2">
    <source>
        <dbReference type="ARBA" id="ARBA00004777"/>
    </source>
</evidence>
<dbReference type="GO" id="GO:0004489">
    <property type="term" value="F:methylenetetrahydrofolate reductase [NAD(P)H] activity"/>
    <property type="evidence" value="ECO:0007669"/>
    <property type="project" value="InterPro"/>
</dbReference>
<gene>
    <name evidence="7" type="ORF">ENL21_07985</name>
</gene>
<dbReference type="InterPro" id="IPR003171">
    <property type="entry name" value="Mehydrof_redctse-like"/>
</dbReference>
<dbReference type="Proteomes" id="UP000886111">
    <property type="component" value="Unassembled WGS sequence"/>
</dbReference>
<comment type="pathway">
    <text evidence="2 6">One-carbon metabolism; tetrahydrofolate interconversion.</text>
</comment>
<keyword evidence="3 6" id="KW-0285">Flavoprotein</keyword>
<feature type="non-terminal residue" evidence="7">
    <location>
        <position position="1"/>
    </location>
</feature>
<dbReference type="AlphaFoldDB" id="A0A7V5LJG1"/>
<evidence type="ECO:0000256" key="1">
    <source>
        <dbReference type="ARBA" id="ARBA00001974"/>
    </source>
</evidence>
<dbReference type="Gene3D" id="3.20.20.220">
    <property type="match status" value="1"/>
</dbReference>
<dbReference type="UniPathway" id="UPA00193"/>
<comment type="cofactor">
    <cofactor evidence="1 6">
        <name>FAD</name>
        <dbReference type="ChEBI" id="CHEBI:57692"/>
    </cofactor>
</comment>
<dbReference type="GO" id="GO:0035999">
    <property type="term" value="P:tetrahydrofolate interconversion"/>
    <property type="evidence" value="ECO:0007669"/>
    <property type="project" value="UniProtKB-UniPathway"/>
</dbReference>
<keyword evidence="4 6" id="KW-0274">FAD</keyword>
<protein>
    <recommendedName>
        <fullName evidence="6">Methylenetetrahydrofolate reductase</fullName>
    </recommendedName>
</protein>
<dbReference type="Pfam" id="PF02219">
    <property type="entry name" value="MTHFR"/>
    <property type="match status" value="1"/>
</dbReference>
<dbReference type="InterPro" id="IPR029041">
    <property type="entry name" value="FAD-linked_oxidoreductase-like"/>
</dbReference>
<reference evidence="7" key="1">
    <citation type="journal article" date="2020" name="mSystems">
        <title>Genome- and Community-Level Interaction Insights into Carbon Utilization and Element Cycling Functions of Hydrothermarchaeota in Hydrothermal Sediment.</title>
        <authorList>
            <person name="Zhou Z."/>
            <person name="Liu Y."/>
            <person name="Xu W."/>
            <person name="Pan J."/>
            <person name="Luo Z.H."/>
            <person name="Li M."/>
        </authorList>
    </citation>
    <scope>NUCLEOTIDE SEQUENCE [LARGE SCALE GENOMIC DNA]</scope>
    <source>
        <strain evidence="7">HyVt-76</strain>
    </source>
</reference>
<accession>A0A7V5LJG1</accession>
<keyword evidence="5 6" id="KW-0560">Oxidoreductase</keyword>
<dbReference type="SUPFAM" id="SSF51730">
    <property type="entry name" value="FAD-linked oxidoreductase"/>
    <property type="match status" value="1"/>
</dbReference>
<comment type="similarity">
    <text evidence="6">Belongs to the methylenetetrahydrofolate reductase family.</text>
</comment>
<dbReference type="EMBL" id="DRTD01000596">
    <property type="protein sequence ID" value="HHE55707.1"/>
    <property type="molecule type" value="Genomic_DNA"/>
</dbReference>
<comment type="caution">
    <text evidence="7">The sequence shown here is derived from an EMBL/GenBank/DDBJ whole genome shotgun (WGS) entry which is preliminary data.</text>
</comment>
<evidence type="ECO:0000313" key="7">
    <source>
        <dbReference type="EMBL" id="HHE55707.1"/>
    </source>
</evidence>
<organism evidence="7">
    <name type="scientific">Caldithrix abyssi</name>
    <dbReference type="NCBI Taxonomy" id="187145"/>
    <lineage>
        <taxon>Bacteria</taxon>
        <taxon>Pseudomonadati</taxon>
        <taxon>Calditrichota</taxon>
        <taxon>Calditrichia</taxon>
        <taxon>Calditrichales</taxon>
        <taxon>Calditrichaceae</taxon>
        <taxon>Caldithrix</taxon>
    </lineage>
</organism>
<evidence type="ECO:0000256" key="4">
    <source>
        <dbReference type="ARBA" id="ARBA00022827"/>
    </source>
</evidence>
<evidence type="ECO:0000256" key="3">
    <source>
        <dbReference type="ARBA" id="ARBA00022630"/>
    </source>
</evidence>
<dbReference type="GO" id="GO:0006555">
    <property type="term" value="P:methionine metabolic process"/>
    <property type="evidence" value="ECO:0007669"/>
    <property type="project" value="InterPro"/>
</dbReference>